<name>A0A070A1I5_CHLMR</name>
<proteinExistence type="predicted"/>
<protein>
    <submittedName>
        <fullName evidence="2">Uncharacterized protein</fullName>
    </submittedName>
</protein>
<organism evidence="2 3">
    <name type="scientific">Chlamydia muridarum</name>
    <dbReference type="NCBI Taxonomy" id="83560"/>
    <lineage>
        <taxon>Bacteria</taxon>
        <taxon>Pseudomonadati</taxon>
        <taxon>Chlamydiota</taxon>
        <taxon>Chlamydiia</taxon>
        <taxon>Chlamydiales</taxon>
        <taxon>Chlamydiaceae</taxon>
        <taxon>Chlamydia/Chlamydophila group</taxon>
        <taxon>Chlamydia</taxon>
    </lineage>
</organism>
<dbReference type="SMR" id="A0A070A1I5"/>
<dbReference type="KEGG" id="cmg:NC81_01510"/>
<evidence type="ECO:0000313" key="3">
    <source>
        <dbReference type="Proteomes" id="UP000260363"/>
    </source>
</evidence>
<evidence type="ECO:0000313" key="2">
    <source>
        <dbReference type="EMBL" id="AJR10388.1"/>
    </source>
</evidence>
<dbReference type="GeneID" id="1246470"/>
<dbReference type="AlphaFoldDB" id="A0A070A1I5"/>
<accession>A0A070A1I5</accession>
<dbReference type="STRING" id="83560.NC80_01495"/>
<dbReference type="OMA" id="SEPIASM"/>
<dbReference type="Proteomes" id="UP000260363">
    <property type="component" value="Chromosome"/>
</dbReference>
<reference evidence="2 3" key="1">
    <citation type="submission" date="2014-02" db="EMBL/GenBank/DDBJ databases">
        <authorList>
            <person name="Chen C."/>
            <person name="Conrad T.A."/>
            <person name="Zhou Z."/>
            <person name="Lai Z."/>
            <person name="Zhong G."/>
        </authorList>
    </citation>
    <scope>NUCLEOTIDE SEQUENCE [LARGE SCALE GENOMIC DNA]</scope>
    <source>
        <strain evidence="2 3">Nigg3-28</strain>
    </source>
</reference>
<sequence length="100" mass="11545">MARKERLTNEKLNKLFDSPFSLVNYVIKQTKNRIARGDVRSSNVAIEALNFLDLYGIQSECLERDDREQYASGAGEKRKEQSSGNSRRKDPSLYNWSDVK</sequence>
<dbReference type="KEGG" id="cmm:NC80_01495"/>
<feature type="compositionally biased region" description="Basic and acidic residues" evidence="1">
    <location>
        <begin position="68"/>
        <end position="91"/>
    </location>
</feature>
<feature type="region of interest" description="Disordered" evidence="1">
    <location>
        <begin position="68"/>
        <end position="100"/>
    </location>
</feature>
<dbReference type="KEGG" id="cmx:DNC_01510"/>
<evidence type="ECO:0000256" key="1">
    <source>
        <dbReference type="SAM" id="MobiDB-lite"/>
    </source>
</evidence>
<dbReference type="RefSeq" id="WP_010230088.1">
    <property type="nucleotide sequence ID" value="NZ_CP007217.1"/>
</dbReference>
<gene>
    <name evidence="2" type="ORF">BD36_01610</name>
</gene>
<dbReference type="EMBL" id="CP007217">
    <property type="protein sequence ID" value="AJR10388.1"/>
    <property type="molecule type" value="Genomic_DNA"/>
</dbReference>
<dbReference type="PATRIC" id="fig|243161.6.peg.327"/>